<reference evidence="2 3" key="1">
    <citation type="submission" date="2020-08" db="EMBL/GenBank/DDBJ databases">
        <title>Genomic Encyclopedia of Archaeal and Bacterial Type Strains, Phase II (KMG-II): from individual species to whole genera.</title>
        <authorList>
            <person name="Goeker M."/>
        </authorList>
    </citation>
    <scope>NUCLEOTIDE SEQUENCE [LARGE SCALE GENOMIC DNA]</scope>
    <source>
        <strain evidence="2 3">DSM 43850</strain>
    </source>
</reference>
<feature type="transmembrane region" description="Helical" evidence="1">
    <location>
        <begin position="150"/>
        <end position="170"/>
    </location>
</feature>
<keyword evidence="3" id="KW-1185">Reference proteome</keyword>
<sequence length="187" mass="20022">MSIKEKASESGVGRITGVTTRWLAVLRISTGLVFLWAFADKLFGLGYATPAARAWIAGGSPTKGFLAGVKVGPFQDLFHGIAGAWWADWLFMAGLLGIGLAVTLGIGLRLAAVTGSVMLLLMWAAEWPPAQTTATGQPSGSTNPLIDYHVIYALVLVVLAVTTAGNTWGLGRHWVRTALVFDRRWLR</sequence>
<dbReference type="GO" id="GO:0043831">
    <property type="term" value="F:thiosulfate dehydrogenase (quinone) activity"/>
    <property type="evidence" value="ECO:0007669"/>
    <property type="project" value="UniProtKB-EC"/>
</dbReference>
<feature type="transmembrane region" description="Helical" evidence="1">
    <location>
        <begin position="110"/>
        <end position="130"/>
    </location>
</feature>
<evidence type="ECO:0000313" key="3">
    <source>
        <dbReference type="Proteomes" id="UP000517916"/>
    </source>
</evidence>
<keyword evidence="1" id="KW-0812">Transmembrane</keyword>
<dbReference type="Proteomes" id="UP000517916">
    <property type="component" value="Unassembled WGS sequence"/>
</dbReference>
<evidence type="ECO:0000256" key="1">
    <source>
        <dbReference type="SAM" id="Phobius"/>
    </source>
</evidence>
<dbReference type="EMBL" id="JACJID010000004">
    <property type="protein sequence ID" value="MBA8927845.1"/>
    <property type="molecule type" value="Genomic_DNA"/>
</dbReference>
<feature type="transmembrane region" description="Helical" evidence="1">
    <location>
        <begin position="21"/>
        <end position="39"/>
    </location>
</feature>
<keyword evidence="1" id="KW-0472">Membrane</keyword>
<keyword evidence="2" id="KW-0560">Oxidoreductase</keyword>
<gene>
    <name evidence="2" type="ORF">BC739_005062</name>
</gene>
<comment type="caution">
    <text evidence="2">The sequence shown here is derived from an EMBL/GenBank/DDBJ whole genome shotgun (WGS) entry which is preliminary data.</text>
</comment>
<name>A0ABR6BLS2_9PSEU</name>
<evidence type="ECO:0000313" key="2">
    <source>
        <dbReference type="EMBL" id="MBA8927845.1"/>
    </source>
</evidence>
<keyword evidence="1" id="KW-1133">Transmembrane helix</keyword>
<protein>
    <submittedName>
        <fullName evidence="2">Thiosulfate dehydrogenase [quinone] large subunit</fullName>
        <ecNumber evidence="2">1.8.5.2</ecNumber>
    </submittedName>
</protein>
<accession>A0ABR6BLS2</accession>
<dbReference type="RefSeq" id="WP_025357049.1">
    <property type="nucleotide sequence ID" value="NZ_BAAABQ010000072.1"/>
</dbReference>
<proteinExistence type="predicted"/>
<dbReference type="EC" id="1.8.5.2" evidence="2"/>
<feature type="transmembrane region" description="Helical" evidence="1">
    <location>
        <begin position="83"/>
        <end position="103"/>
    </location>
</feature>
<organism evidence="2 3">
    <name type="scientific">Kutzneria viridogrisea</name>
    <dbReference type="NCBI Taxonomy" id="47990"/>
    <lineage>
        <taxon>Bacteria</taxon>
        <taxon>Bacillati</taxon>
        <taxon>Actinomycetota</taxon>
        <taxon>Actinomycetes</taxon>
        <taxon>Pseudonocardiales</taxon>
        <taxon>Pseudonocardiaceae</taxon>
        <taxon>Kutzneria</taxon>
    </lineage>
</organism>